<feature type="region of interest" description="Disordered" evidence="1">
    <location>
        <begin position="1"/>
        <end position="33"/>
    </location>
</feature>
<name>A0AAN7V593_9PEZI</name>
<sequence>MTELMERTVIAEGQRRLSMKRKSDLQSDTPQKRQELAMKWNARVDSVASFLASDTSVPDPDGSTSELKALHLLV</sequence>
<protein>
    <submittedName>
        <fullName evidence="2">Uncharacterized protein</fullName>
    </submittedName>
</protein>
<comment type="caution">
    <text evidence="2">The sequence shown here is derived from an EMBL/GenBank/DDBJ whole genome shotgun (WGS) entry which is preliminary data.</text>
</comment>
<accession>A0AAN7V593</accession>
<reference evidence="2 3" key="1">
    <citation type="submission" date="2023-10" db="EMBL/GenBank/DDBJ databases">
        <title>Draft genome sequence of Xylaria bambusicola isolate GMP-LS, the root and basal stem rot pathogen of sugarcane in Indonesia.</title>
        <authorList>
            <person name="Selvaraj P."/>
            <person name="Muralishankar V."/>
            <person name="Muruganantham S."/>
            <person name="Sp S."/>
            <person name="Haryani S."/>
            <person name="Lau K.J.X."/>
            <person name="Naqvi N.I."/>
        </authorList>
    </citation>
    <scope>NUCLEOTIDE SEQUENCE [LARGE SCALE GENOMIC DNA]</scope>
    <source>
        <strain evidence="2">GMP-LS</strain>
    </source>
</reference>
<evidence type="ECO:0000313" key="2">
    <source>
        <dbReference type="EMBL" id="KAK5637694.1"/>
    </source>
</evidence>
<feature type="compositionally biased region" description="Basic and acidic residues" evidence="1">
    <location>
        <begin position="21"/>
        <end position="33"/>
    </location>
</feature>
<dbReference type="AlphaFoldDB" id="A0AAN7V593"/>
<proteinExistence type="predicted"/>
<keyword evidence="3" id="KW-1185">Reference proteome</keyword>
<organism evidence="2 3">
    <name type="scientific">Xylaria bambusicola</name>
    <dbReference type="NCBI Taxonomy" id="326684"/>
    <lineage>
        <taxon>Eukaryota</taxon>
        <taxon>Fungi</taxon>
        <taxon>Dikarya</taxon>
        <taxon>Ascomycota</taxon>
        <taxon>Pezizomycotina</taxon>
        <taxon>Sordariomycetes</taxon>
        <taxon>Xylariomycetidae</taxon>
        <taxon>Xylariales</taxon>
        <taxon>Xylariaceae</taxon>
        <taxon>Xylaria</taxon>
    </lineage>
</organism>
<dbReference type="Proteomes" id="UP001305414">
    <property type="component" value="Unassembled WGS sequence"/>
</dbReference>
<evidence type="ECO:0000256" key="1">
    <source>
        <dbReference type="SAM" id="MobiDB-lite"/>
    </source>
</evidence>
<evidence type="ECO:0000313" key="3">
    <source>
        <dbReference type="Proteomes" id="UP001305414"/>
    </source>
</evidence>
<dbReference type="EMBL" id="JAWHQM010000248">
    <property type="protein sequence ID" value="KAK5637694.1"/>
    <property type="molecule type" value="Genomic_DNA"/>
</dbReference>
<gene>
    <name evidence="2" type="ORF">RRF57_013409</name>
</gene>